<keyword evidence="3" id="KW-1185">Reference proteome</keyword>
<dbReference type="AlphaFoldDB" id="E9HDT8"/>
<dbReference type="STRING" id="6669.E9HDT8"/>
<dbReference type="EMBL" id="GL732625">
    <property type="protein sequence ID" value="EFX70082.1"/>
    <property type="molecule type" value="Genomic_DNA"/>
</dbReference>
<evidence type="ECO:0000256" key="1">
    <source>
        <dbReference type="SAM" id="Coils"/>
    </source>
</evidence>
<keyword evidence="1" id="KW-0175">Coiled coil</keyword>
<name>E9HDT8_DAPPU</name>
<dbReference type="PANTHER" id="PTHR21166">
    <property type="entry name" value="CELL DIVISION CONTROL PROTEIN 24 OB DOMAIN-CONTAINING PROTEIN-RELATED"/>
    <property type="match status" value="1"/>
</dbReference>
<dbReference type="PANTHER" id="PTHR21166:SF2">
    <property type="entry name" value="CELL DIVISION CONTROL PROTEIN 24 OB DOMAIN-CONTAINING PROTEIN-RELATED"/>
    <property type="match status" value="1"/>
</dbReference>
<accession>E9HDT8</accession>
<evidence type="ECO:0000313" key="3">
    <source>
        <dbReference type="Proteomes" id="UP000000305"/>
    </source>
</evidence>
<evidence type="ECO:0000313" key="2">
    <source>
        <dbReference type="EMBL" id="EFX70082.1"/>
    </source>
</evidence>
<dbReference type="OMA" id="NEMRTTM"/>
<dbReference type="Pfam" id="PF03564">
    <property type="entry name" value="DUF1759"/>
    <property type="match status" value="1"/>
</dbReference>
<dbReference type="GO" id="GO:0000712">
    <property type="term" value="P:resolution of meiotic recombination intermediates"/>
    <property type="evidence" value="ECO:0000318"/>
    <property type="project" value="GO_Central"/>
</dbReference>
<dbReference type="Proteomes" id="UP000000305">
    <property type="component" value="Unassembled WGS sequence"/>
</dbReference>
<dbReference type="InterPro" id="IPR005312">
    <property type="entry name" value="DUF1759"/>
</dbReference>
<dbReference type="GO" id="GO:0008310">
    <property type="term" value="F:single-stranded DNA 3'-5' DNA exonuclease activity"/>
    <property type="evidence" value="ECO:0000318"/>
    <property type="project" value="GO_Central"/>
</dbReference>
<dbReference type="KEGG" id="dpx:DAPPUDRAFT_328480"/>
<gene>
    <name evidence="2" type="ORF">DAPPUDRAFT_328480</name>
</gene>
<dbReference type="InterPro" id="IPR052469">
    <property type="entry name" value="MEIOB"/>
</dbReference>
<dbReference type="HOGENOM" id="CLU_1273397_0_0_1"/>
<dbReference type="GO" id="GO:0003697">
    <property type="term" value="F:single-stranded DNA binding"/>
    <property type="evidence" value="ECO:0000318"/>
    <property type="project" value="GO_Central"/>
</dbReference>
<proteinExistence type="predicted"/>
<sequence length="194" mass="21865">MADLSRLQALRNGGRVFAARLIQRLEAIFADADMEAARKIHELESNLVELKARYDMLEDMDQQIQNVISEEDVQQEMEATDAENATIQDAGDLCRYRINTLRHAYPKIDHHPPALSVPSRATSRPKIALPRFNGDILQWQQFWQAFVAEIESDDSLAGINKFNYLLGQLDPNVLSSVAGLTPSNENYAVLVDLL</sequence>
<dbReference type="PhylomeDB" id="E9HDT8"/>
<organism evidence="2 3">
    <name type="scientific">Daphnia pulex</name>
    <name type="common">Water flea</name>
    <dbReference type="NCBI Taxonomy" id="6669"/>
    <lineage>
        <taxon>Eukaryota</taxon>
        <taxon>Metazoa</taxon>
        <taxon>Ecdysozoa</taxon>
        <taxon>Arthropoda</taxon>
        <taxon>Crustacea</taxon>
        <taxon>Branchiopoda</taxon>
        <taxon>Diplostraca</taxon>
        <taxon>Cladocera</taxon>
        <taxon>Anomopoda</taxon>
        <taxon>Daphniidae</taxon>
        <taxon>Daphnia</taxon>
    </lineage>
</organism>
<protein>
    <submittedName>
        <fullName evidence="2">Uncharacterized protein</fullName>
    </submittedName>
</protein>
<dbReference type="InParanoid" id="E9HDT8"/>
<reference evidence="2 3" key="1">
    <citation type="journal article" date="2011" name="Science">
        <title>The ecoresponsive genome of Daphnia pulex.</title>
        <authorList>
            <person name="Colbourne J.K."/>
            <person name="Pfrender M.E."/>
            <person name="Gilbert D."/>
            <person name="Thomas W.K."/>
            <person name="Tucker A."/>
            <person name="Oakley T.H."/>
            <person name="Tokishita S."/>
            <person name="Aerts A."/>
            <person name="Arnold G.J."/>
            <person name="Basu M.K."/>
            <person name="Bauer D.J."/>
            <person name="Caceres C.E."/>
            <person name="Carmel L."/>
            <person name="Casola C."/>
            <person name="Choi J.H."/>
            <person name="Detter J.C."/>
            <person name="Dong Q."/>
            <person name="Dusheyko S."/>
            <person name="Eads B.D."/>
            <person name="Frohlich T."/>
            <person name="Geiler-Samerotte K.A."/>
            <person name="Gerlach D."/>
            <person name="Hatcher P."/>
            <person name="Jogdeo S."/>
            <person name="Krijgsveld J."/>
            <person name="Kriventseva E.V."/>
            <person name="Kultz D."/>
            <person name="Laforsch C."/>
            <person name="Lindquist E."/>
            <person name="Lopez J."/>
            <person name="Manak J.R."/>
            <person name="Muller J."/>
            <person name="Pangilinan J."/>
            <person name="Patwardhan R.P."/>
            <person name="Pitluck S."/>
            <person name="Pritham E.J."/>
            <person name="Rechtsteiner A."/>
            <person name="Rho M."/>
            <person name="Rogozin I.B."/>
            <person name="Sakarya O."/>
            <person name="Salamov A."/>
            <person name="Schaack S."/>
            <person name="Shapiro H."/>
            <person name="Shiga Y."/>
            <person name="Skalitzky C."/>
            <person name="Smith Z."/>
            <person name="Souvorov A."/>
            <person name="Sung W."/>
            <person name="Tang Z."/>
            <person name="Tsuchiya D."/>
            <person name="Tu H."/>
            <person name="Vos H."/>
            <person name="Wang M."/>
            <person name="Wolf Y.I."/>
            <person name="Yamagata H."/>
            <person name="Yamada T."/>
            <person name="Ye Y."/>
            <person name="Shaw J.R."/>
            <person name="Andrews J."/>
            <person name="Crease T.J."/>
            <person name="Tang H."/>
            <person name="Lucas S.M."/>
            <person name="Robertson H.M."/>
            <person name="Bork P."/>
            <person name="Koonin E.V."/>
            <person name="Zdobnov E.M."/>
            <person name="Grigoriev I.V."/>
            <person name="Lynch M."/>
            <person name="Boore J.L."/>
        </authorList>
    </citation>
    <scope>NUCLEOTIDE SEQUENCE [LARGE SCALE GENOMIC DNA]</scope>
</reference>
<dbReference type="OrthoDB" id="6378313at2759"/>
<feature type="coiled-coil region" evidence="1">
    <location>
        <begin position="33"/>
        <end position="60"/>
    </location>
</feature>